<dbReference type="AlphaFoldDB" id="A0A382CH06"/>
<dbReference type="EMBL" id="UINC01034477">
    <property type="protein sequence ID" value="SVB25376.1"/>
    <property type="molecule type" value="Genomic_DNA"/>
</dbReference>
<proteinExistence type="predicted"/>
<evidence type="ECO:0000313" key="1">
    <source>
        <dbReference type="EMBL" id="SVB25376.1"/>
    </source>
</evidence>
<gene>
    <name evidence="1" type="ORF">METZ01_LOCUS178230</name>
</gene>
<name>A0A382CH06_9ZZZZ</name>
<sequence length="78" mass="9559">MLVIFLFIFFISKYYFSDQNKKKSYRSFKSIDQNIEKHLTNLPILKSDTEDIIDYVENNTDQNKKTYHFWKLLINNEK</sequence>
<accession>A0A382CH06</accession>
<organism evidence="1">
    <name type="scientific">marine metagenome</name>
    <dbReference type="NCBI Taxonomy" id="408172"/>
    <lineage>
        <taxon>unclassified sequences</taxon>
        <taxon>metagenomes</taxon>
        <taxon>ecological metagenomes</taxon>
    </lineage>
</organism>
<protein>
    <submittedName>
        <fullName evidence="1">Uncharacterized protein</fullName>
    </submittedName>
</protein>
<reference evidence="1" key="1">
    <citation type="submission" date="2018-05" db="EMBL/GenBank/DDBJ databases">
        <authorList>
            <person name="Lanie J.A."/>
            <person name="Ng W.-L."/>
            <person name="Kazmierczak K.M."/>
            <person name="Andrzejewski T.M."/>
            <person name="Davidsen T.M."/>
            <person name="Wayne K.J."/>
            <person name="Tettelin H."/>
            <person name="Glass J.I."/>
            <person name="Rusch D."/>
            <person name="Podicherti R."/>
            <person name="Tsui H.-C.T."/>
            <person name="Winkler M.E."/>
        </authorList>
    </citation>
    <scope>NUCLEOTIDE SEQUENCE</scope>
</reference>